<dbReference type="InterPro" id="IPR037066">
    <property type="entry name" value="Plug_dom_sf"/>
</dbReference>
<dbReference type="Proteomes" id="UP000264702">
    <property type="component" value="Unassembled WGS sequence"/>
</dbReference>
<dbReference type="AlphaFoldDB" id="A0A372IQB7"/>
<accession>A0A372IQB7</accession>
<dbReference type="Gene3D" id="2.170.130.10">
    <property type="entry name" value="TonB-dependent receptor, plug domain"/>
    <property type="match status" value="1"/>
</dbReference>
<proteinExistence type="predicted"/>
<evidence type="ECO:0000256" key="2">
    <source>
        <dbReference type="SAM" id="Phobius"/>
    </source>
</evidence>
<dbReference type="RefSeq" id="WP_117299512.1">
    <property type="nucleotide sequence ID" value="NZ_QVQT02000003.1"/>
</dbReference>
<dbReference type="InterPro" id="IPR008969">
    <property type="entry name" value="CarboxyPept-like_regulatory"/>
</dbReference>
<keyword evidence="1" id="KW-0732">Signal</keyword>
<evidence type="ECO:0000256" key="1">
    <source>
        <dbReference type="ARBA" id="ARBA00022729"/>
    </source>
</evidence>
<dbReference type="GO" id="GO:0015344">
    <property type="term" value="F:siderophore uptake transmembrane transporter activity"/>
    <property type="evidence" value="ECO:0007669"/>
    <property type="project" value="TreeGrafter"/>
</dbReference>
<dbReference type="InterPro" id="IPR012910">
    <property type="entry name" value="Plug_dom"/>
</dbReference>
<dbReference type="GO" id="GO:0044718">
    <property type="term" value="P:siderophore transmembrane transport"/>
    <property type="evidence" value="ECO:0007669"/>
    <property type="project" value="TreeGrafter"/>
</dbReference>
<keyword evidence="2" id="KW-0472">Membrane</keyword>
<dbReference type="SUPFAM" id="SSF49464">
    <property type="entry name" value="Carboxypeptidase regulatory domain-like"/>
    <property type="match status" value="1"/>
</dbReference>
<sequence>MHLLSGSGTLCRDKATRRRFLSASALGIFVCILLALPSFAFAQSARVSGLVTDPSGAPVADTSVRITNLATKEVYNVRTDTEGNYQVQGLAAGEYDIDVQVSGFKAVQLRGIEVGASAAVTQDVRLELENASQSVNVRALPSDLKTQPAALTGLVEGVKSQDIVFTARDIEALHPNTVLDVLQTVPGMEVDYQGRQYPNSVTLRGGAVLVVIDGVYLTQVARQLALFPVQLIESMTIVRNATALSIGPLMSFEASVSSTGSSNVGIQGFIVIKTRRSSSPEAGFVSSGGNWETAMGHAYTGSRSGNWDYRVAYTYYTTQGAPSASWTMGARNGTMTFHGGYTSDKLNVEFLYLGSRGYRDDESPIYVAPHWTGTAYDWSVVNTPAPASGYFNPDDMDLYNLNVSRPWNANNRTVLQYGFYNSHILSPTLSYGSQDNTEANLDLQHTYCFSGNCVTGGGQAIKFIAPNGIAPRANAKSKTGVAEDRVDDALYSWYVQDEFKVPGKRLDFDAGIRGDKLHHGWPLGGTSKIDVWVPTFYTFTAGAIYQATDKLSLGTRYGFVQSQPPSGYVTVSGAQLAAQSQQRAEISADYKISRHLEINLAPYGYNTSNAFTQATGCPGFPAGSYVLNNAAGNPIAYCVNPAGNIWTYGIDSSVSGIVYGPLKYNTGYGYVEENNTVNNIGITHHFVHGQLDFRKKIYFADFNMIYVGPRWYTTPLTGNMPALPGYFPYYPFSNYTNLNANAGANFKLFGRAMTFTASSYNMGDGHYMTNTSAGGGFTNDFGAFPNPGRNYTFQLATQIIPHDR</sequence>
<dbReference type="Pfam" id="PF13620">
    <property type="entry name" value="CarboxypepD_reg"/>
    <property type="match status" value="1"/>
</dbReference>
<keyword evidence="2" id="KW-1133">Transmembrane helix</keyword>
<evidence type="ECO:0000313" key="4">
    <source>
        <dbReference type="EMBL" id="RFU17152.1"/>
    </source>
</evidence>
<reference evidence="4 5" key="1">
    <citation type="submission" date="2018-08" db="EMBL/GenBank/DDBJ databases">
        <title>Acidipila sp. 4G-K13, an acidobacterium isolated from forest soil.</title>
        <authorList>
            <person name="Gao Z.-H."/>
            <person name="Qiu L.-H."/>
        </authorList>
    </citation>
    <scope>NUCLEOTIDE SEQUENCE [LARGE SCALE GENOMIC DNA]</scope>
    <source>
        <strain evidence="4 5">4G-K13</strain>
    </source>
</reference>
<gene>
    <name evidence="4" type="ORF">D0Y96_10715</name>
</gene>
<dbReference type="PANTHER" id="PTHR30069:SF29">
    <property type="entry name" value="HEMOGLOBIN AND HEMOGLOBIN-HAPTOGLOBIN-BINDING PROTEIN 1-RELATED"/>
    <property type="match status" value="1"/>
</dbReference>
<dbReference type="EMBL" id="QVQT01000003">
    <property type="protein sequence ID" value="RFU17152.1"/>
    <property type="molecule type" value="Genomic_DNA"/>
</dbReference>
<keyword evidence="4" id="KW-0675">Receptor</keyword>
<dbReference type="SUPFAM" id="SSF56935">
    <property type="entry name" value="Porins"/>
    <property type="match status" value="1"/>
</dbReference>
<evidence type="ECO:0000259" key="3">
    <source>
        <dbReference type="Pfam" id="PF07715"/>
    </source>
</evidence>
<keyword evidence="2" id="KW-0812">Transmembrane</keyword>
<dbReference type="OrthoDB" id="9760333at2"/>
<dbReference type="Pfam" id="PF07715">
    <property type="entry name" value="Plug"/>
    <property type="match status" value="1"/>
</dbReference>
<dbReference type="GO" id="GO:0009279">
    <property type="term" value="C:cell outer membrane"/>
    <property type="evidence" value="ECO:0007669"/>
    <property type="project" value="TreeGrafter"/>
</dbReference>
<feature type="domain" description="TonB-dependent receptor plug" evidence="3">
    <location>
        <begin position="164"/>
        <end position="246"/>
    </location>
</feature>
<name>A0A372IQB7_9BACT</name>
<evidence type="ECO:0000313" key="5">
    <source>
        <dbReference type="Proteomes" id="UP000264702"/>
    </source>
</evidence>
<feature type="transmembrane region" description="Helical" evidence="2">
    <location>
        <begin position="20"/>
        <end position="42"/>
    </location>
</feature>
<dbReference type="Gene3D" id="2.60.40.1120">
    <property type="entry name" value="Carboxypeptidase-like, regulatory domain"/>
    <property type="match status" value="1"/>
</dbReference>
<comment type="caution">
    <text evidence="4">The sequence shown here is derived from an EMBL/GenBank/DDBJ whole genome shotgun (WGS) entry which is preliminary data.</text>
</comment>
<organism evidence="4 5">
    <name type="scientific">Paracidobacterium acidisoli</name>
    <dbReference type="NCBI Taxonomy" id="2303751"/>
    <lineage>
        <taxon>Bacteria</taxon>
        <taxon>Pseudomonadati</taxon>
        <taxon>Acidobacteriota</taxon>
        <taxon>Terriglobia</taxon>
        <taxon>Terriglobales</taxon>
        <taxon>Acidobacteriaceae</taxon>
        <taxon>Paracidobacterium</taxon>
    </lineage>
</organism>
<dbReference type="InterPro" id="IPR039426">
    <property type="entry name" value="TonB-dep_rcpt-like"/>
</dbReference>
<dbReference type="PANTHER" id="PTHR30069">
    <property type="entry name" value="TONB-DEPENDENT OUTER MEMBRANE RECEPTOR"/>
    <property type="match status" value="1"/>
</dbReference>
<keyword evidence="5" id="KW-1185">Reference proteome</keyword>
<protein>
    <submittedName>
        <fullName evidence="4">TonB-dependent receptor</fullName>
    </submittedName>
</protein>